<dbReference type="EMBL" id="CABFOC020000082">
    <property type="protein sequence ID" value="CAH0057866.1"/>
    <property type="molecule type" value="Genomic_DNA"/>
</dbReference>
<dbReference type="PROSITE" id="PS00061">
    <property type="entry name" value="ADH_SHORT"/>
    <property type="match status" value="1"/>
</dbReference>
<dbReference type="PANTHER" id="PTHR47064:SF2">
    <property type="entry name" value="SMP-30_GLUCONOLACTONASE_LRE-LIKE REGION DOMAIN-CONTAINING PROTEIN-RELATED"/>
    <property type="match status" value="1"/>
</dbReference>
<gene>
    <name evidence="3" type="ORF">CSOL1703_00008342</name>
</gene>
<dbReference type="InterPro" id="IPR011042">
    <property type="entry name" value="6-blade_b-propeller_TolB-like"/>
</dbReference>
<evidence type="ECO:0000313" key="3">
    <source>
        <dbReference type="EMBL" id="CAH0057866.1"/>
    </source>
</evidence>
<dbReference type="InterPro" id="IPR052988">
    <property type="entry name" value="Oryzine_lactonohydrolase"/>
</dbReference>
<protein>
    <recommendedName>
        <fullName evidence="2">SMP-30/Gluconolactonase/LRE-like region domain-containing protein</fullName>
    </recommendedName>
</protein>
<dbReference type="Gene3D" id="3.40.50.720">
    <property type="entry name" value="NAD(P)-binding Rossmann-like Domain"/>
    <property type="match status" value="1"/>
</dbReference>
<keyword evidence="1" id="KW-0521">NADP</keyword>
<reference evidence="3 4" key="2">
    <citation type="submission" date="2021-10" db="EMBL/GenBank/DDBJ databases">
        <authorList>
            <person name="Piombo E."/>
        </authorList>
    </citation>
    <scope>NUCLEOTIDE SEQUENCE [LARGE SCALE GENOMIC DNA]</scope>
</reference>
<dbReference type="InterPro" id="IPR013658">
    <property type="entry name" value="SGL"/>
</dbReference>
<dbReference type="InterPro" id="IPR020904">
    <property type="entry name" value="Sc_DH/Rdtase_CS"/>
</dbReference>
<dbReference type="PRINTS" id="PR00080">
    <property type="entry name" value="SDRFAMILY"/>
</dbReference>
<dbReference type="SUPFAM" id="SSF51735">
    <property type="entry name" value="NAD(P)-binding Rossmann-fold domains"/>
    <property type="match status" value="1"/>
</dbReference>
<dbReference type="OrthoDB" id="423498at2759"/>
<evidence type="ECO:0000313" key="4">
    <source>
        <dbReference type="Proteomes" id="UP000775872"/>
    </source>
</evidence>
<dbReference type="Pfam" id="PF00106">
    <property type="entry name" value="adh_short"/>
    <property type="match status" value="1"/>
</dbReference>
<dbReference type="SUPFAM" id="SSF63829">
    <property type="entry name" value="Calcium-dependent phosphotriesterase"/>
    <property type="match status" value="1"/>
</dbReference>
<organism evidence="3 4">
    <name type="scientific">Clonostachys solani</name>
    <dbReference type="NCBI Taxonomy" id="160281"/>
    <lineage>
        <taxon>Eukaryota</taxon>
        <taxon>Fungi</taxon>
        <taxon>Dikarya</taxon>
        <taxon>Ascomycota</taxon>
        <taxon>Pezizomycotina</taxon>
        <taxon>Sordariomycetes</taxon>
        <taxon>Hypocreomycetidae</taxon>
        <taxon>Hypocreales</taxon>
        <taxon>Bionectriaceae</taxon>
        <taxon>Clonostachys</taxon>
    </lineage>
</organism>
<dbReference type="Gene3D" id="2.120.10.30">
    <property type="entry name" value="TolB, C-terminal domain"/>
    <property type="match status" value="1"/>
</dbReference>
<dbReference type="AlphaFoldDB" id="A0A9N9ZLY3"/>
<feature type="domain" description="SMP-30/Gluconolactonase/LRE-like region" evidence="2">
    <location>
        <begin position="399"/>
        <end position="575"/>
    </location>
</feature>
<reference evidence="4" key="1">
    <citation type="submission" date="2019-06" db="EMBL/GenBank/DDBJ databases">
        <authorList>
            <person name="Broberg M."/>
        </authorList>
    </citation>
    <scope>NUCLEOTIDE SEQUENCE [LARGE SCALE GENOMIC DNA]</scope>
</reference>
<dbReference type="InterPro" id="IPR002347">
    <property type="entry name" value="SDR_fam"/>
</dbReference>
<comment type="caution">
    <text evidence="3">The sequence shown here is derived from an EMBL/GenBank/DDBJ whole genome shotgun (WGS) entry which is preliminary data.</text>
</comment>
<accession>A0A9N9ZLY3</accession>
<proteinExistence type="predicted"/>
<name>A0A9N9ZLY3_9HYPO</name>
<sequence length="604" mass="65116">MTSADIFQLRAKDNSVAGRLALVTGASGGIGSHCARALAAEGCDIALHYSSSKAAADALASELRAQYPGQLFVPCRADLSSREATRDLVPNLLQTDVVSAKHKTISILVANAGLGRRIRDVADIEESDWDDMFEVNTRSSFVVVKSAVAGMRAQNWGRIVLVGSLASQGKGLNGCHYAASKGALSSMGRNLANLLAPEGVTVNIVSPAMITSTGMIPLPKAESWDRTVQSLDNLRNNDPGLAIASTIPVARLGTPDEVAQVTIIGFLNKYRHLSVSPREPRPSYFANTFFATMVGNEPSIRLCLEHESDPWAHEAGVYIPSTGALFVTSNRLVGTDGQQKVTISKINIEKKPFVREEIDCGIAMANGGVNYQDGVLFCSQGTKDTPSGLWHMEAEAPYRKTLVLDSFNGRPFNSPNDVVVHSDGSIWFTDPIYGYEQGFRPRPQLPNQVYRYDPRSKAVRVMADGFGRPNGISFSPDQATVYITDTDFIHGDGTTDASRPATIYAFDVVSRGEQPFLTNRRLFAMADNGVPDGIKCDQFGNVYSGCGDGIHVWSPGGVLLGKILIPGGVANFCFARCGRILALNETRMWEISLAPHSLGSLLKL</sequence>
<dbReference type="PRINTS" id="PR00081">
    <property type="entry name" value="GDHRDH"/>
</dbReference>
<evidence type="ECO:0000259" key="2">
    <source>
        <dbReference type="Pfam" id="PF08450"/>
    </source>
</evidence>
<dbReference type="PANTHER" id="PTHR47064">
    <property type="entry name" value="PUTATIVE (AFU_ORTHOLOGUE AFUA_1G08990)-RELATED"/>
    <property type="match status" value="1"/>
</dbReference>
<dbReference type="CDD" id="cd05233">
    <property type="entry name" value="SDR_c"/>
    <property type="match status" value="1"/>
</dbReference>
<evidence type="ECO:0000256" key="1">
    <source>
        <dbReference type="ARBA" id="ARBA00022857"/>
    </source>
</evidence>
<dbReference type="Pfam" id="PF08450">
    <property type="entry name" value="SGL"/>
    <property type="match status" value="1"/>
</dbReference>
<keyword evidence="4" id="KW-1185">Reference proteome</keyword>
<dbReference type="Proteomes" id="UP000775872">
    <property type="component" value="Unassembled WGS sequence"/>
</dbReference>
<dbReference type="InterPro" id="IPR036291">
    <property type="entry name" value="NAD(P)-bd_dom_sf"/>
</dbReference>